<comment type="subcellular location">
    <subcellularLocation>
        <location evidence="1">Cell membrane</location>
        <topology evidence="1">Peripheral membrane protein</topology>
    </subcellularLocation>
</comment>
<reference evidence="7" key="1">
    <citation type="submission" date="2020-10" db="EMBL/GenBank/DDBJ databases">
        <authorList>
            <person name="Gilroy R."/>
        </authorList>
    </citation>
    <scope>NUCLEOTIDE SEQUENCE</scope>
    <source>
        <strain evidence="7">ChiHcec3-11533</strain>
    </source>
</reference>
<dbReference type="EMBL" id="DVMU01000180">
    <property type="protein sequence ID" value="HIU34470.1"/>
    <property type="molecule type" value="Genomic_DNA"/>
</dbReference>
<evidence type="ECO:0000313" key="8">
    <source>
        <dbReference type="Proteomes" id="UP000824072"/>
    </source>
</evidence>
<dbReference type="PANTHER" id="PTHR37316">
    <property type="entry name" value="TEICHOIC ACID GLYCEROL-PHOSPHATE PRIMASE"/>
    <property type="match status" value="1"/>
</dbReference>
<dbReference type="GO" id="GO:0005886">
    <property type="term" value="C:plasma membrane"/>
    <property type="evidence" value="ECO:0007669"/>
    <property type="project" value="UniProtKB-SubCell"/>
</dbReference>
<name>A0A9D1ICK4_9FIRM</name>
<comment type="caution">
    <text evidence="7">The sequence shown here is derived from an EMBL/GenBank/DDBJ whole genome shotgun (WGS) entry which is preliminary data.</text>
</comment>
<evidence type="ECO:0000313" key="7">
    <source>
        <dbReference type="EMBL" id="HIU34470.1"/>
    </source>
</evidence>
<dbReference type="Gene3D" id="3.40.50.12580">
    <property type="match status" value="1"/>
</dbReference>
<proteinExistence type="inferred from homology"/>
<sequence>MSSKLVRKLRGNIRLREGVMPLVSLYRHSLMRTARLFCGIDPNKAVFSAFNGRGYCDNSRYISEQLHRRDPQMQIVWLLRDPAGMRGKIPEYVRAVPSLSWKAYWEMATARFNIDNFTKRPHLDFKKGKQFYIQTWHGDRAFKKVGYDAHPYIPFILEQEADLAVVGSEYGERQFRSAFHYRGEILKEGYPRNDLLVRNDPEQALSVRAGIGVDGETGLLLYAPTYRDNQRGGRQKPGIDLSRALDALEKKTGRPWKCLLRAHYLSGGLNLRAQEERILDMTGYGEMAELLLIADVLITDYSSCAGDYALLRRPILLFQEDLEDYQSQNRQLYFAMEDSPYWVARDQAELEKLIDDLDWGKAAQNCDQILEFYGTHETGRASDAVCDYILSKREELR</sequence>
<dbReference type="GO" id="GO:0019350">
    <property type="term" value="P:teichoic acid biosynthetic process"/>
    <property type="evidence" value="ECO:0007669"/>
    <property type="project" value="UniProtKB-KW"/>
</dbReference>
<dbReference type="AlphaFoldDB" id="A0A9D1ICK4"/>
<dbReference type="Proteomes" id="UP000824072">
    <property type="component" value="Unassembled WGS sequence"/>
</dbReference>
<gene>
    <name evidence="7" type="ORF">IAB02_07905</name>
</gene>
<keyword evidence="4" id="KW-0808">Transferase</keyword>
<dbReference type="GO" id="GO:0047355">
    <property type="term" value="F:CDP-glycerol glycerophosphotransferase activity"/>
    <property type="evidence" value="ECO:0007669"/>
    <property type="project" value="InterPro"/>
</dbReference>
<evidence type="ECO:0000256" key="1">
    <source>
        <dbReference type="ARBA" id="ARBA00004202"/>
    </source>
</evidence>
<comment type="similarity">
    <text evidence="2">Belongs to the CDP-glycerol glycerophosphotransferase family.</text>
</comment>
<dbReference type="Pfam" id="PF04464">
    <property type="entry name" value="Glyphos_transf"/>
    <property type="match status" value="1"/>
</dbReference>
<evidence type="ECO:0000256" key="3">
    <source>
        <dbReference type="ARBA" id="ARBA00022475"/>
    </source>
</evidence>
<organism evidence="7 8">
    <name type="scientific">Candidatus Pullichristensenella excrementigallinarum</name>
    <dbReference type="NCBI Taxonomy" id="2840907"/>
    <lineage>
        <taxon>Bacteria</taxon>
        <taxon>Bacillati</taxon>
        <taxon>Bacillota</taxon>
        <taxon>Clostridia</taxon>
        <taxon>Candidatus Pullichristensenella</taxon>
    </lineage>
</organism>
<evidence type="ECO:0000256" key="5">
    <source>
        <dbReference type="ARBA" id="ARBA00022944"/>
    </source>
</evidence>
<dbReference type="InterPro" id="IPR051612">
    <property type="entry name" value="Teichoic_Acid_Biosynth"/>
</dbReference>
<accession>A0A9D1ICK4</accession>
<dbReference type="Gene3D" id="3.40.50.11820">
    <property type="match status" value="1"/>
</dbReference>
<dbReference type="InterPro" id="IPR043149">
    <property type="entry name" value="TagF_N"/>
</dbReference>
<evidence type="ECO:0000256" key="4">
    <source>
        <dbReference type="ARBA" id="ARBA00022679"/>
    </source>
</evidence>
<dbReference type="InterPro" id="IPR007554">
    <property type="entry name" value="Glycerophosphate_synth"/>
</dbReference>
<evidence type="ECO:0000256" key="2">
    <source>
        <dbReference type="ARBA" id="ARBA00010488"/>
    </source>
</evidence>
<dbReference type="SUPFAM" id="SSF53756">
    <property type="entry name" value="UDP-Glycosyltransferase/glycogen phosphorylase"/>
    <property type="match status" value="1"/>
</dbReference>
<evidence type="ECO:0000256" key="6">
    <source>
        <dbReference type="ARBA" id="ARBA00023136"/>
    </source>
</evidence>
<keyword evidence="3" id="KW-1003">Cell membrane</keyword>
<dbReference type="InterPro" id="IPR043148">
    <property type="entry name" value="TagF_C"/>
</dbReference>
<reference evidence="7" key="2">
    <citation type="journal article" date="2021" name="PeerJ">
        <title>Extensive microbial diversity within the chicken gut microbiome revealed by metagenomics and culture.</title>
        <authorList>
            <person name="Gilroy R."/>
            <person name="Ravi A."/>
            <person name="Getino M."/>
            <person name="Pursley I."/>
            <person name="Horton D.L."/>
            <person name="Alikhan N.F."/>
            <person name="Baker D."/>
            <person name="Gharbi K."/>
            <person name="Hall N."/>
            <person name="Watson M."/>
            <person name="Adriaenssens E.M."/>
            <person name="Foster-Nyarko E."/>
            <person name="Jarju S."/>
            <person name="Secka A."/>
            <person name="Antonio M."/>
            <person name="Oren A."/>
            <person name="Chaudhuri R.R."/>
            <person name="La Ragione R."/>
            <person name="Hildebrand F."/>
            <person name="Pallen M.J."/>
        </authorList>
    </citation>
    <scope>NUCLEOTIDE SEQUENCE</scope>
    <source>
        <strain evidence="7">ChiHcec3-11533</strain>
    </source>
</reference>
<keyword evidence="6" id="KW-0472">Membrane</keyword>
<keyword evidence="5" id="KW-0777">Teichoic acid biosynthesis</keyword>
<dbReference type="PANTHER" id="PTHR37316:SF3">
    <property type="entry name" value="TEICHOIC ACID GLYCEROL-PHOSPHATE TRANSFERASE"/>
    <property type="match status" value="1"/>
</dbReference>
<protein>
    <submittedName>
        <fullName evidence="7">CDP-glycerol glycerophosphotransferase family protein</fullName>
    </submittedName>
</protein>